<dbReference type="EC" id="1.6.5.4" evidence="8"/>
<dbReference type="SUPFAM" id="SSF51905">
    <property type="entry name" value="FAD/NAD(P)-binding domain"/>
    <property type="match status" value="2"/>
</dbReference>
<evidence type="ECO:0000256" key="7">
    <source>
        <dbReference type="ARBA" id="ARBA00023284"/>
    </source>
</evidence>
<keyword evidence="10" id="KW-1133">Transmembrane helix</keyword>
<accession>A0A8T2PXY0</accession>
<dbReference type="OrthoDB" id="432169at2759"/>
<keyword evidence="3" id="KW-0285">Flavoprotein</keyword>
<dbReference type="Pfam" id="PF07992">
    <property type="entry name" value="Pyr_redox_2"/>
    <property type="match status" value="1"/>
</dbReference>
<sequence length="483" mass="53163">MGRAFKFVILGGGVAAGYAALEFVKHGVHHGDLCIISEESVAPYERPALSKGCLLPEGAATLPSFHTCVGIGAERQTPKWYKEHGIELVLSTRVKSVDVKRKTLLSAAGETITYKTLIIATGARVLRLEEFSVTGAYANNICYLRDLEDANKLVQVMDMHKGGTAVVIGGGYIGMECAAALISNNIGVTMVFPEHHFMARLFTAEIAAFYEDYYMKRGVNFIKGTVMAAFESDENKNVTAVVLKDGTHIKADMVVVGIGIRPNISLFEGQLALEKGGIKVNGKMQTSNASVYAVGDVVTFPLKSYRDMRRLEHVDHARKSAAHAVQAILSSDKVKDYDYLPYFYSRVFTLSWQFYGDNIGDCVIFGTLKDKKFGAFWVEKGQVIGAFLEGGTKEEYITLEKIARLKPCITDMESLARLGLSFPFDFKEPVIPHSSLIPFLGERGEALLEKPSSLFFQVSAGIAVAVGISVFAVWYRKKRRRKC</sequence>
<dbReference type="GO" id="GO:0016656">
    <property type="term" value="F:monodehydroascorbate reductase (NADH) activity"/>
    <property type="evidence" value="ECO:0007669"/>
    <property type="project" value="UniProtKB-EC"/>
</dbReference>
<evidence type="ECO:0000313" key="14">
    <source>
        <dbReference type="Proteomes" id="UP000825935"/>
    </source>
</evidence>
<comment type="caution">
    <text evidence="13">The sequence shown here is derived from an EMBL/GenBank/DDBJ whole genome shotgun (WGS) entry which is preliminary data.</text>
</comment>
<protein>
    <recommendedName>
        <fullName evidence="8">monodehydroascorbate reductase (NADH)</fullName>
        <ecNumber evidence="8">1.6.5.4</ecNumber>
    </recommendedName>
</protein>
<evidence type="ECO:0000256" key="1">
    <source>
        <dbReference type="ARBA" id="ARBA00001974"/>
    </source>
</evidence>
<dbReference type="GO" id="GO:0003723">
    <property type="term" value="F:RNA binding"/>
    <property type="evidence" value="ECO:0007669"/>
    <property type="project" value="UniProtKB-KW"/>
</dbReference>
<keyword evidence="10" id="KW-0472">Membrane</keyword>
<dbReference type="AlphaFoldDB" id="A0A8T2PXY0"/>
<keyword evidence="7" id="KW-0676">Redox-active center</keyword>
<dbReference type="Gene3D" id="3.30.390.30">
    <property type="match status" value="1"/>
</dbReference>
<evidence type="ECO:0000256" key="10">
    <source>
        <dbReference type="SAM" id="Phobius"/>
    </source>
</evidence>
<evidence type="ECO:0000256" key="3">
    <source>
        <dbReference type="ARBA" id="ARBA00022630"/>
    </source>
</evidence>
<feature type="domain" description="Monodehydroascorbate reductase 3-like C-terminal" evidence="12">
    <location>
        <begin position="340"/>
        <end position="422"/>
    </location>
</feature>
<evidence type="ECO:0000256" key="5">
    <source>
        <dbReference type="ARBA" id="ARBA00023002"/>
    </source>
</evidence>
<evidence type="ECO:0000256" key="6">
    <source>
        <dbReference type="ARBA" id="ARBA00023027"/>
    </source>
</evidence>
<proteinExistence type="inferred from homology"/>
<dbReference type="InterPro" id="IPR016156">
    <property type="entry name" value="FAD/NAD-linked_Rdtase_dimer_sf"/>
</dbReference>
<feature type="transmembrane region" description="Helical" evidence="10">
    <location>
        <begin position="454"/>
        <end position="475"/>
    </location>
</feature>
<evidence type="ECO:0000256" key="8">
    <source>
        <dbReference type="ARBA" id="ARBA00038920"/>
    </source>
</evidence>
<dbReference type="PRINTS" id="PR00411">
    <property type="entry name" value="PNDRDTASEI"/>
</dbReference>
<dbReference type="Proteomes" id="UP000825935">
    <property type="component" value="Chromosome 39"/>
</dbReference>
<feature type="domain" description="FAD/NAD(P)-binding" evidence="11">
    <location>
        <begin position="6"/>
        <end position="321"/>
    </location>
</feature>
<dbReference type="PANTHER" id="PTHR43557:SF2">
    <property type="entry name" value="RIESKE DOMAIN-CONTAINING PROTEIN-RELATED"/>
    <property type="match status" value="1"/>
</dbReference>
<keyword evidence="14" id="KW-1185">Reference proteome</keyword>
<dbReference type="Pfam" id="PF21791">
    <property type="entry name" value="MDHAR3-like_C"/>
    <property type="match status" value="1"/>
</dbReference>
<gene>
    <name evidence="13" type="ORF">KP509_39G006100</name>
</gene>
<evidence type="ECO:0000313" key="13">
    <source>
        <dbReference type="EMBL" id="KAH7276412.1"/>
    </source>
</evidence>
<dbReference type="InterPro" id="IPR050446">
    <property type="entry name" value="FAD-oxidoreductase/Apoptosis"/>
</dbReference>
<evidence type="ECO:0000259" key="11">
    <source>
        <dbReference type="Pfam" id="PF07992"/>
    </source>
</evidence>
<reference evidence="13" key="1">
    <citation type="submission" date="2021-08" db="EMBL/GenBank/DDBJ databases">
        <title>WGS assembly of Ceratopteris richardii.</title>
        <authorList>
            <person name="Marchant D.B."/>
            <person name="Chen G."/>
            <person name="Jenkins J."/>
            <person name="Shu S."/>
            <person name="Leebens-Mack J."/>
            <person name="Grimwood J."/>
            <person name="Schmutz J."/>
            <person name="Soltis P."/>
            <person name="Soltis D."/>
            <person name="Chen Z.-H."/>
        </authorList>
    </citation>
    <scope>NUCLEOTIDE SEQUENCE</scope>
    <source>
        <strain evidence="13">Whitten #5841</strain>
        <tissue evidence="13">Leaf</tissue>
    </source>
</reference>
<dbReference type="SUPFAM" id="SSF55424">
    <property type="entry name" value="FAD/NAD-linked reductases, dimerisation (C-terminal) domain"/>
    <property type="match status" value="1"/>
</dbReference>
<name>A0A8T2PXY0_CERRI</name>
<dbReference type="GO" id="GO:0005737">
    <property type="term" value="C:cytoplasm"/>
    <property type="evidence" value="ECO:0007669"/>
    <property type="project" value="TreeGrafter"/>
</dbReference>
<evidence type="ECO:0000256" key="2">
    <source>
        <dbReference type="ARBA" id="ARBA00006442"/>
    </source>
</evidence>
<keyword evidence="4" id="KW-0274">FAD</keyword>
<dbReference type="InterPro" id="IPR036188">
    <property type="entry name" value="FAD/NAD-bd_sf"/>
</dbReference>
<evidence type="ECO:0000256" key="4">
    <source>
        <dbReference type="ARBA" id="ARBA00022827"/>
    </source>
</evidence>
<keyword evidence="6" id="KW-0520">NAD</keyword>
<dbReference type="PROSITE" id="PS50889">
    <property type="entry name" value="S4"/>
    <property type="match status" value="1"/>
</dbReference>
<keyword evidence="5" id="KW-0560">Oxidoreductase</keyword>
<organism evidence="13 14">
    <name type="scientific">Ceratopteris richardii</name>
    <name type="common">Triangle waterfern</name>
    <dbReference type="NCBI Taxonomy" id="49495"/>
    <lineage>
        <taxon>Eukaryota</taxon>
        <taxon>Viridiplantae</taxon>
        <taxon>Streptophyta</taxon>
        <taxon>Embryophyta</taxon>
        <taxon>Tracheophyta</taxon>
        <taxon>Polypodiopsida</taxon>
        <taxon>Polypodiidae</taxon>
        <taxon>Polypodiales</taxon>
        <taxon>Pteridineae</taxon>
        <taxon>Pteridaceae</taxon>
        <taxon>Parkerioideae</taxon>
        <taxon>Ceratopteris</taxon>
    </lineage>
</organism>
<keyword evidence="10" id="KW-0812">Transmembrane</keyword>
<comment type="cofactor">
    <cofactor evidence="1">
        <name>FAD</name>
        <dbReference type="ChEBI" id="CHEBI:57692"/>
    </cofactor>
</comment>
<evidence type="ECO:0000259" key="12">
    <source>
        <dbReference type="Pfam" id="PF21791"/>
    </source>
</evidence>
<dbReference type="Gene3D" id="3.50.50.60">
    <property type="entry name" value="FAD/NAD(P)-binding domain"/>
    <property type="match status" value="2"/>
</dbReference>
<dbReference type="InterPro" id="IPR023753">
    <property type="entry name" value="FAD/NAD-binding_dom"/>
</dbReference>
<dbReference type="InterPro" id="IPR048618">
    <property type="entry name" value="MDHAR3-like_C"/>
</dbReference>
<dbReference type="PRINTS" id="PR00368">
    <property type="entry name" value="FADPNR"/>
</dbReference>
<comment type="similarity">
    <text evidence="2">Belongs to the FAD-dependent oxidoreductase family.</text>
</comment>
<dbReference type="PANTHER" id="PTHR43557">
    <property type="entry name" value="APOPTOSIS-INDUCING FACTOR 1"/>
    <property type="match status" value="1"/>
</dbReference>
<dbReference type="EMBL" id="CM035444">
    <property type="protein sequence ID" value="KAH7276412.1"/>
    <property type="molecule type" value="Genomic_DNA"/>
</dbReference>
<dbReference type="OMA" id="EEHCMAR"/>
<keyword evidence="9" id="KW-0694">RNA-binding</keyword>
<evidence type="ECO:0000256" key="9">
    <source>
        <dbReference type="PROSITE-ProRule" id="PRU00182"/>
    </source>
</evidence>